<evidence type="ECO:0000259" key="7">
    <source>
        <dbReference type="Pfam" id="PF15298"/>
    </source>
</evidence>
<feature type="region of interest" description="Disordered" evidence="6">
    <location>
        <begin position="321"/>
        <end position="361"/>
    </location>
</feature>
<dbReference type="RefSeq" id="XP_008585459.1">
    <property type="nucleotide sequence ID" value="XM_008587237.1"/>
</dbReference>
<dbReference type="Proteomes" id="UP000694923">
    <property type="component" value="Unplaced"/>
</dbReference>
<dbReference type="GeneID" id="103602800"/>
<dbReference type="Pfam" id="PF15298">
    <property type="entry name" value="AJAP1_PANP_C"/>
    <property type="match status" value="1"/>
</dbReference>
<feature type="compositionally biased region" description="Low complexity" evidence="6">
    <location>
        <begin position="200"/>
        <end position="225"/>
    </location>
</feature>
<keyword evidence="5" id="KW-0472">Membrane</keyword>
<keyword evidence="8" id="KW-1185">Reference proteome</keyword>
<comment type="subcellular location">
    <subcellularLocation>
        <location evidence="1">Membrane</location>
        <topology evidence="1">Single-pass type I membrane protein</topology>
    </subcellularLocation>
</comment>
<keyword evidence="4" id="KW-1133">Transmembrane helix</keyword>
<reference evidence="9" key="1">
    <citation type="submission" date="2025-08" db="UniProtKB">
        <authorList>
            <consortium name="RefSeq"/>
        </authorList>
    </citation>
    <scope>IDENTIFICATION</scope>
</reference>
<dbReference type="InterPro" id="IPR039239">
    <property type="entry name" value="AJAP1"/>
</dbReference>
<feature type="domain" description="AJAP1/PANP C-terminal" evidence="7">
    <location>
        <begin position="262"/>
        <end position="360"/>
    </location>
</feature>
<evidence type="ECO:0000256" key="3">
    <source>
        <dbReference type="ARBA" id="ARBA00022729"/>
    </source>
</evidence>
<evidence type="ECO:0000256" key="6">
    <source>
        <dbReference type="SAM" id="MobiDB-lite"/>
    </source>
</evidence>
<sequence>MDFCTQRSSGSLLRITSFNGKVVWVAREGQQEPRGPTGTCFLCSLRSAGLSCSRKGRQVGGEEIAWGASKNASAESCPRADEWFCVGSGSQPSSMSVRWPGCHLGSHAWILIAMFQLAMDFPACKSLGPGPEFRLLPRPPHRPPRLWSLKSGQQARVPVPVWSPRPPRAERLHGQMQALWARRAHRPRDQVAALGPKAGLARPPAAAKSSPSLAAASSPSSPLSSGATEQTLLRRGRRHLQGAGFSSFDFRGGRPTTETEFIAWGPTGDEEILETNTFPGAYGPTTVSILQTRKTTVAATTTTMATTATSMTLQTKGFTESLGPRTRIPVGVSTTEPSASPSNNGKDTKPPRILGETSGASYSLPDTEPHLLELQNLVSGGWLGSEMRAHLMVELRGPVESSKSLKVCCKGVKISKNREVNFLIPEVSFSSGESQFVMGAEAENLPVEENDGQNELGTKLVLAERAPAWPRWNPGLAAVGRQQQALGSAM</sequence>
<evidence type="ECO:0000256" key="4">
    <source>
        <dbReference type="ARBA" id="ARBA00022989"/>
    </source>
</evidence>
<feature type="region of interest" description="Disordered" evidence="6">
    <location>
        <begin position="195"/>
        <end position="229"/>
    </location>
</feature>
<organism evidence="8 9">
    <name type="scientific">Galeopterus variegatus</name>
    <name type="common">Malayan flying lemur</name>
    <name type="synonym">Cynocephalus variegatus</name>
    <dbReference type="NCBI Taxonomy" id="482537"/>
    <lineage>
        <taxon>Eukaryota</taxon>
        <taxon>Metazoa</taxon>
        <taxon>Chordata</taxon>
        <taxon>Craniata</taxon>
        <taxon>Vertebrata</taxon>
        <taxon>Euteleostomi</taxon>
        <taxon>Mammalia</taxon>
        <taxon>Eutheria</taxon>
        <taxon>Euarchontoglires</taxon>
        <taxon>Dermoptera</taxon>
        <taxon>Cynocephalidae</taxon>
        <taxon>Galeopterus</taxon>
    </lineage>
</organism>
<protein>
    <submittedName>
        <fullName evidence="9">Adherens junction-associated protein 1-like</fullName>
    </submittedName>
</protein>
<dbReference type="PANTHER" id="PTHR32422:SF0">
    <property type="entry name" value="ADHERENS JUNCTION-ASSOCIATED PROTEIN 1"/>
    <property type="match status" value="1"/>
</dbReference>
<feature type="compositionally biased region" description="Polar residues" evidence="6">
    <location>
        <begin position="332"/>
        <end position="345"/>
    </location>
</feature>
<proteinExistence type="predicted"/>
<evidence type="ECO:0000256" key="5">
    <source>
        <dbReference type="ARBA" id="ARBA00023136"/>
    </source>
</evidence>
<evidence type="ECO:0000256" key="2">
    <source>
        <dbReference type="ARBA" id="ARBA00022692"/>
    </source>
</evidence>
<evidence type="ECO:0000256" key="1">
    <source>
        <dbReference type="ARBA" id="ARBA00004479"/>
    </source>
</evidence>
<evidence type="ECO:0000313" key="9">
    <source>
        <dbReference type="RefSeq" id="XP_008585459.1"/>
    </source>
</evidence>
<evidence type="ECO:0000313" key="8">
    <source>
        <dbReference type="Proteomes" id="UP000694923"/>
    </source>
</evidence>
<keyword evidence="2" id="KW-0812">Transmembrane</keyword>
<accession>A0ABM0RXW8</accession>
<dbReference type="InterPro" id="IPR029198">
    <property type="entry name" value="AJAP1_PANP_C"/>
</dbReference>
<keyword evidence="3" id="KW-0732">Signal</keyword>
<name>A0ABM0RXW8_GALVR</name>
<gene>
    <name evidence="9" type="primary">LOC103602800</name>
</gene>
<dbReference type="PANTHER" id="PTHR32422">
    <property type="entry name" value="ADHERENS JUNCTION-ASSOCIATED PROTEIN 1"/>
    <property type="match status" value="1"/>
</dbReference>